<reference evidence="2" key="1">
    <citation type="submission" date="2022-01" db="EMBL/GenBank/DDBJ databases">
        <title>VMRC isolate genome collection.</title>
        <authorList>
            <person name="France M."/>
            <person name="Rutt L."/>
            <person name="Humphrys M."/>
            <person name="Ravel J."/>
        </authorList>
    </citation>
    <scope>NUCLEOTIDE SEQUENCE</scope>
    <source>
        <strain evidence="2">C0048A1</strain>
    </source>
</reference>
<dbReference type="AlphaFoldDB" id="A0AAW5WUV3"/>
<accession>A0AAW5WUV3</accession>
<feature type="compositionally biased region" description="Polar residues" evidence="1">
    <location>
        <begin position="1"/>
        <end position="26"/>
    </location>
</feature>
<organism evidence="2 3">
    <name type="scientific">Limosilactobacillus vaginalis</name>
    <dbReference type="NCBI Taxonomy" id="1633"/>
    <lineage>
        <taxon>Bacteria</taxon>
        <taxon>Bacillati</taxon>
        <taxon>Bacillota</taxon>
        <taxon>Bacilli</taxon>
        <taxon>Lactobacillales</taxon>
        <taxon>Lactobacillaceae</taxon>
        <taxon>Limosilactobacillus</taxon>
    </lineage>
</organism>
<feature type="region of interest" description="Disordered" evidence="1">
    <location>
        <begin position="1"/>
        <end position="56"/>
    </location>
</feature>
<sequence>MIPRVNPNSQPATSQVNHADTPASNTPVTSASATSQPSAPASSAGQVAPESSASNQ</sequence>
<evidence type="ECO:0000256" key="1">
    <source>
        <dbReference type="SAM" id="MobiDB-lite"/>
    </source>
</evidence>
<name>A0AAW5WUV3_9LACO</name>
<dbReference type="EMBL" id="JAKHPH010000020">
    <property type="protein sequence ID" value="MCZ3668072.1"/>
    <property type="molecule type" value="Genomic_DNA"/>
</dbReference>
<gene>
    <name evidence="2" type="ORF">L2724_07225</name>
</gene>
<dbReference type="RefSeq" id="WP_269296122.1">
    <property type="nucleotide sequence ID" value="NZ_CAUPFI010000041.1"/>
</dbReference>
<evidence type="ECO:0000313" key="3">
    <source>
        <dbReference type="Proteomes" id="UP001212401"/>
    </source>
</evidence>
<proteinExistence type="predicted"/>
<protein>
    <submittedName>
        <fullName evidence="2">Uncharacterized protein</fullName>
    </submittedName>
</protein>
<dbReference type="Proteomes" id="UP001212401">
    <property type="component" value="Unassembled WGS sequence"/>
</dbReference>
<comment type="caution">
    <text evidence="2">The sequence shown here is derived from an EMBL/GenBank/DDBJ whole genome shotgun (WGS) entry which is preliminary data.</text>
</comment>
<feature type="compositionally biased region" description="Low complexity" evidence="1">
    <location>
        <begin position="27"/>
        <end position="49"/>
    </location>
</feature>
<evidence type="ECO:0000313" key="2">
    <source>
        <dbReference type="EMBL" id="MCZ3668072.1"/>
    </source>
</evidence>